<proteinExistence type="predicted"/>
<dbReference type="Proteomes" id="UP000286910">
    <property type="component" value="Unassembled WGS sequence"/>
</dbReference>
<name>A0A430R210_THESC</name>
<evidence type="ECO:0000313" key="3">
    <source>
        <dbReference type="Proteomes" id="UP000286910"/>
    </source>
</evidence>
<evidence type="ECO:0000256" key="1">
    <source>
        <dbReference type="SAM" id="Phobius"/>
    </source>
</evidence>
<protein>
    <submittedName>
        <fullName evidence="2">DUF4900 domain-containing protein</fullName>
    </submittedName>
</protein>
<keyword evidence="1" id="KW-1133">Transmembrane helix</keyword>
<keyword evidence="1" id="KW-0472">Membrane</keyword>
<sequence length="613" mass="66149">MGRKGMALMVVLTTLILVSGIGTLLFLRTLNEMRHSQLDEKIVQTLMLARAGALVGGGFLSGPLRDQLDALVQGQASTTSCWALGGGDCSAQEPDPILTAQALNNLARALQDRVDQLTCNQDFSPEAGLSITLRVHFTDSACGQTLPTGIQLPPGRFVEGAPRSANQAATQTYALPFVLVAQGGAGIYRRNVVVQGEYRFTLGRSSFARYALFTHIHTLPNGTDIWFTDGTLFDGPVHTNTYFRFYRRPWFGGPVTSAGCTNPSQDGQACGSQRAGAYFYGQGFLSPTQMQPSPSAPVVTNRYGTHAPTFAGGIDWQASFIPLPQNAQDQKAAAQNGGLYFSQGVMSLKLSFQCENANGAKVACDTPQAIKYQYIEAQICQNRACNRVQREVYRYTEGGPLEKEQNNGRFQTVRPSFNGVIYVDGGVESLEGPGRNGNQPTPALASFAQITVAASGTIRIQGDLTYEIPPCTSPPRRNPDGTITPANCPNPQAQNILGIYSQDGDVLIGENAPDNVQIHATLMSSSGVVAVENYDTTRARGTAYLLGGIIEKYYGAFGTFNSTTGQQQTGYGRTFVYDPRLRRGLAPPFFPTTGKDQVLAVTLFAYGQREQLY</sequence>
<evidence type="ECO:0000313" key="2">
    <source>
        <dbReference type="EMBL" id="RTH01404.1"/>
    </source>
</evidence>
<comment type="caution">
    <text evidence="2">The sequence shown here is derived from an EMBL/GenBank/DDBJ whole genome shotgun (WGS) entry which is preliminary data.</text>
</comment>
<keyword evidence="1" id="KW-0812">Transmembrane</keyword>
<dbReference type="AlphaFoldDB" id="A0A430R210"/>
<dbReference type="Pfam" id="PF16241">
    <property type="entry name" value="DUF4900"/>
    <property type="match status" value="1"/>
</dbReference>
<organism evidence="2 3">
    <name type="scientific">Thermus scotoductus</name>
    <dbReference type="NCBI Taxonomy" id="37636"/>
    <lineage>
        <taxon>Bacteria</taxon>
        <taxon>Thermotogati</taxon>
        <taxon>Deinococcota</taxon>
        <taxon>Deinococci</taxon>
        <taxon>Thermales</taxon>
        <taxon>Thermaceae</taxon>
        <taxon>Thermus</taxon>
    </lineage>
</organism>
<dbReference type="RefSeq" id="WP_126177879.1">
    <property type="nucleotide sequence ID" value="NZ_PELN01000122.1"/>
</dbReference>
<reference evidence="2 3" key="1">
    <citation type="journal article" date="2019" name="Extremophiles">
        <title>Biogeography of thermophiles and predominance of Thermus scotoductus in domestic water heaters.</title>
        <authorList>
            <person name="Wilpiszeski R.L."/>
            <person name="Zhang Z."/>
            <person name="House C.H."/>
        </authorList>
    </citation>
    <scope>NUCLEOTIDE SEQUENCE [LARGE SCALE GENOMIC DNA]</scope>
    <source>
        <strain evidence="2 3">32_S32</strain>
    </source>
</reference>
<gene>
    <name evidence="2" type="ORF">CSW45_10220</name>
</gene>
<dbReference type="EMBL" id="PELR01000352">
    <property type="protein sequence ID" value="RTH01404.1"/>
    <property type="molecule type" value="Genomic_DNA"/>
</dbReference>
<accession>A0A430R210</accession>
<feature type="transmembrane region" description="Helical" evidence="1">
    <location>
        <begin position="6"/>
        <end position="27"/>
    </location>
</feature>
<dbReference type="InterPro" id="IPR032601">
    <property type="entry name" value="DUF4900"/>
</dbReference>